<proteinExistence type="predicted"/>
<dbReference type="OrthoDB" id="5398371at2759"/>
<gene>
    <name evidence="1" type="ORF">B0A54_13608</name>
</gene>
<accession>A0A4U0UG52</accession>
<reference evidence="1 2" key="1">
    <citation type="submission" date="2017-03" db="EMBL/GenBank/DDBJ databases">
        <title>Genomes of endolithic fungi from Antarctica.</title>
        <authorList>
            <person name="Coleine C."/>
            <person name="Masonjones S."/>
            <person name="Stajich J.E."/>
        </authorList>
    </citation>
    <scope>NUCLEOTIDE SEQUENCE [LARGE SCALE GENOMIC DNA]</scope>
    <source>
        <strain evidence="1 2">CCFEE 5311</strain>
    </source>
</reference>
<dbReference type="Proteomes" id="UP000310066">
    <property type="component" value="Unassembled WGS sequence"/>
</dbReference>
<evidence type="ECO:0000313" key="2">
    <source>
        <dbReference type="Proteomes" id="UP000310066"/>
    </source>
</evidence>
<evidence type="ECO:0000313" key="1">
    <source>
        <dbReference type="EMBL" id="TKA34553.1"/>
    </source>
</evidence>
<evidence type="ECO:0008006" key="3">
    <source>
        <dbReference type="Google" id="ProtNLM"/>
    </source>
</evidence>
<name>A0A4U0UG52_9PEZI</name>
<dbReference type="AlphaFoldDB" id="A0A4U0UG52"/>
<comment type="caution">
    <text evidence="1">The sequence shown here is derived from an EMBL/GenBank/DDBJ whole genome shotgun (WGS) entry which is preliminary data.</text>
</comment>
<dbReference type="EMBL" id="NAJP01000079">
    <property type="protein sequence ID" value="TKA34553.1"/>
    <property type="molecule type" value="Genomic_DNA"/>
</dbReference>
<protein>
    <recommendedName>
        <fullName evidence="3">BTB domain-containing protein</fullName>
    </recommendedName>
</protein>
<dbReference type="STRING" id="329885.A0A4U0UG52"/>
<organism evidence="1 2">
    <name type="scientific">Friedmanniomyces endolithicus</name>
    <dbReference type="NCBI Taxonomy" id="329885"/>
    <lineage>
        <taxon>Eukaryota</taxon>
        <taxon>Fungi</taxon>
        <taxon>Dikarya</taxon>
        <taxon>Ascomycota</taxon>
        <taxon>Pezizomycotina</taxon>
        <taxon>Dothideomycetes</taxon>
        <taxon>Dothideomycetidae</taxon>
        <taxon>Mycosphaerellales</taxon>
        <taxon>Teratosphaeriaceae</taxon>
        <taxon>Friedmanniomyces</taxon>
    </lineage>
</organism>
<sequence length="429" mass="47907">MAAAAMDSSPQNSASTGRSSAVDSALGSLALEDGGSITPIAVHGDLVLRIEHETTGRRVHADFRVSTEALKQQSRYFGRLLEVGRFGEGNEVAARQQVLREQYQDLAEIPSSQLPVITVQDVGRISMVKSLAMLCADFLYILHGKDLQTLPPVANLANLTILADRFDALEVVKSYVGRKKTLRMIDGKTTAKADGALSEERVRQRLLVAIMLEHPSWMEKYSSRLIVKGWVGREADLSSPLWWDLPSRVEEELAYRRECALGTVQSLQSYFLGLYASRERQCKLGYDSSPQCDSFQLGEMVRFFARAGTLKLQGGLIDNSDATEPFPGDVTFLLDTLRQVPEYQIDRHHSHCGIRTRLLPLLDLVAQCLPYIGVCAACWADARVQFAWIDAKKPLLWKRQDFVFRVHGHGNRHADLRAMFTAGERDWGS</sequence>